<evidence type="ECO:0000313" key="2">
    <source>
        <dbReference type="Proteomes" id="UP000308197"/>
    </source>
</evidence>
<dbReference type="InParanoid" id="A0A5C3P6Z5"/>
<proteinExistence type="predicted"/>
<dbReference type="Proteomes" id="UP000308197">
    <property type="component" value="Unassembled WGS sequence"/>
</dbReference>
<evidence type="ECO:0000313" key="1">
    <source>
        <dbReference type="EMBL" id="TFK84739.1"/>
    </source>
</evidence>
<reference evidence="1 2" key="1">
    <citation type="journal article" date="2019" name="Nat. Ecol. Evol.">
        <title>Megaphylogeny resolves global patterns of mushroom evolution.</title>
        <authorList>
            <person name="Varga T."/>
            <person name="Krizsan K."/>
            <person name="Foldi C."/>
            <person name="Dima B."/>
            <person name="Sanchez-Garcia M."/>
            <person name="Sanchez-Ramirez S."/>
            <person name="Szollosi G.J."/>
            <person name="Szarkandi J.G."/>
            <person name="Papp V."/>
            <person name="Albert L."/>
            <person name="Andreopoulos W."/>
            <person name="Angelini C."/>
            <person name="Antonin V."/>
            <person name="Barry K.W."/>
            <person name="Bougher N.L."/>
            <person name="Buchanan P."/>
            <person name="Buyck B."/>
            <person name="Bense V."/>
            <person name="Catcheside P."/>
            <person name="Chovatia M."/>
            <person name="Cooper J."/>
            <person name="Damon W."/>
            <person name="Desjardin D."/>
            <person name="Finy P."/>
            <person name="Geml J."/>
            <person name="Haridas S."/>
            <person name="Hughes K."/>
            <person name="Justo A."/>
            <person name="Karasinski D."/>
            <person name="Kautmanova I."/>
            <person name="Kiss B."/>
            <person name="Kocsube S."/>
            <person name="Kotiranta H."/>
            <person name="LaButti K.M."/>
            <person name="Lechner B.E."/>
            <person name="Liimatainen K."/>
            <person name="Lipzen A."/>
            <person name="Lukacs Z."/>
            <person name="Mihaltcheva S."/>
            <person name="Morgado L.N."/>
            <person name="Niskanen T."/>
            <person name="Noordeloos M.E."/>
            <person name="Ohm R.A."/>
            <person name="Ortiz-Santana B."/>
            <person name="Ovrebo C."/>
            <person name="Racz N."/>
            <person name="Riley R."/>
            <person name="Savchenko A."/>
            <person name="Shiryaev A."/>
            <person name="Soop K."/>
            <person name="Spirin V."/>
            <person name="Szebenyi C."/>
            <person name="Tomsovsky M."/>
            <person name="Tulloss R.E."/>
            <person name="Uehling J."/>
            <person name="Grigoriev I.V."/>
            <person name="Vagvolgyi C."/>
            <person name="Papp T."/>
            <person name="Martin F.M."/>
            <person name="Miettinen O."/>
            <person name="Hibbett D.S."/>
            <person name="Nagy L.G."/>
        </authorList>
    </citation>
    <scope>NUCLEOTIDE SEQUENCE [LARGE SCALE GENOMIC DNA]</scope>
    <source>
        <strain evidence="1 2">HHB13444</strain>
    </source>
</reference>
<organism evidence="1 2">
    <name type="scientific">Polyporus arcularius HHB13444</name>
    <dbReference type="NCBI Taxonomy" id="1314778"/>
    <lineage>
        <taxon>Eukaryota</taxon>
        <taxon>Fungi</taxon>
        <taxon>Dikarya</taxon>
        <taxon>Basidiomycota</taxon>
        <taxon>Agaricomycotina</taxon>
        <taxon>Agaricomycetes</taxon>
        <taxon>Polyporales</taxon>
        <taxon>Polyporaceae</taxon>
        <taxon>Polyporus</taxon>
    </lineage>
</organism>
<gene>
    <name evidence="1" type="ORF">K466DRAFT_567041</name>
</gene>
<name>A0A5C3P6Z5_9APHY</name>
<keyword evidence="2" id="KW-1185">Reference proteome</keyword>
<protein>
    <submittedName>
        <fullName evidence="1">Uncharacterized protein</fullName>
    </submittedName>
</protein>
<dbReference type="EMBL" id="ML211296">
    <property type="protein sequence ID" value="TFK84739.1"/>
    <property type="molecule type" value="Genomic_DNA"/>
</dbReference>
<dbReference type="AlphaFoldDB" id="A0A5C3P6Z5"/>
<accession>A0A5C3P6Z5</accession>
<sequence length="297" mass="33157">MSANIAHWGTDGHREPMRLVHPCMWSGALIALMNASGNDTAWSPSGLVAALDTVYKYIGTSSQQLQSDTPATRLLCVDSTRIICHYDPSTLPPDFLNIAEHVYRFKPQSIMGGTRDMNLGNDVRQHGKVPYSSRFVDRLRADARILVVSVYIGDALKGLEGTIIEYASIERALTALRHIIPCVPSKTGLDYKCDDPEYKAIQSQAARALEVFSKFLSTSPSSAGPCAFEMKNVLDALRHHGERAGLMSAELRQAIVRYWDSADEPIPWYVRERFEEWIQTLRRDMDDSGQVHVSTLS</sequence>